<dbReference type="PANTHER" id="PTHR10073">
    <property type="entry name" value="DNA MISMATCH REPAIR PROTEIN MLH, PMS, MUTL"/>
    <property type="match status" value="1"/>
</dbReference>
<evidence type="ECO:0000313" key="5">
    <source>
        <dbReference type="Proteomes" id="UP000729913"/>
    </source>
</evidence>
<dbReference type="CDD" id="cd03484">
    <property type="entry name" value="MutL_Trans_hPMS_2_like"/>
    <property type="match status" value="1"/>
</dbReference>
<reference evidence="4" key="2">
    <citation type="submission" date="2021-04" db="EMBL/GenBank/DDBJ databases">
        <title>Genome-wide patterns of bracovirus chromosomal integration into multiple host tissues during parasitism.</title>
        <authorList>
            <person name="Chebbi M.A.C."/>
        </authorList>
    </citation>
    <scope>NUCLEOTIDE SEQUENCE</scope>
    <source>
        <tissue evidence="4">Whole body</tissue>
    </source>
</reference>
<evidence type="ECO:0000256" key="1">
    <source>
        <dbReference type="SAM" id="MobiDB-lite"/>
    </source>
</evidence>
<feature type="compositionally biased region" description="Polar residues" evidence="1">
    <location>
        <begin position="363"/>
        <end position="379"/>
    </location>
</feature>
<dbReference type="InterPro" id="IPR038973">
    <property type="entry name" value="MutL/Mlh/Pms-like"/>
</dbReference>
<dbReference type="Pfam" id="PF08676">
    <property type="entry name" value="MutL_C"/>
    <property type="match status" value="1"/>
</dbReference>
<dbReference type="PROSITE" id="PS00058">
    <property type="entry name" value="DNA_MISMATCH_REPAIR_1"/>
    <property type="match status" value="1"/>
</dbReference>
<dbReference type="NCBIfam" id="TIGR00585">
    <property type="entry name" value="mutl"/>
    <property type="match status" value="1"/>
</dbReference>
<evidence type="ECO:0008006" key="6">
    <source>
        <dbReference type="Google" id="ProtNLM"/>
    </source>
</evidence>
<evidence type="ECO:0000313" key="4">
    <source>
        <dbReference type="EMBL" id="KAG8042378.1"/>
    </source>
</evidence>
<dbReference type="PANTHER" id="PTHR10073:SF52">
    <property type="entry name" value="MISMATCH REPAIR ENDONUCLEASE PMS2"/>
    <property type="match status" value="1"/>
</dbReference>
<dbReference type="SMART" id="SM01340">
    <property type="entry name" value="DNA_mis_repair"/>
    <property type="match status" value="1"/>
</dbReference>
<dbReference type="GO" id="GO:0006298">
    <property type="term" value="P:mismatch repair"/>
    <property type="evidence" value="ECO:0007669"/>
    <property type="project" value="InterPro"/>
</dbReference>
<feature type="domain" description="MutL C-terminal dimerisation" evidence="2">
    <location>
        <begin position="474"/>
        <end position="628"/>
    </location>
</feature>
<accession>A0A8J5VCS8</accession>
<dbReference type="GO" id="GO:0140664">
    <property type="term" value="F:ATP-dependent DNA damage sensor activity"/>
    <property type="evidence" value="ECO:0007669"/>
    <property type="project" value="InterPro"/>
</dbReference>
<keyword evidence="5" id="KW-1185">Reference proteome</keyword>
<proteinExistence type="predicted"/>
<dbReference type="InterPro" id="IPR013507">
    <property type="entry name" value="DNA_mismatch_S5_2-like"/>
</dbReference>
<dbReference type="OrthoDB" id="10254304at2759"/>
<dbReference type="InterPro" id="IPR002099">
    <property type="entry name" value="MutL/Mlh/PMS"/>
</dbReference>
<dbReference type="GO" id="GO:0005524">
    <property type="term" value="F:ATP binding"/>
    <property type="evidence" value="ECO:0007669"/>
    <property type="project" value="InterPro"/>
</dbReference>
<evidence type="ECO:0000259" key="3">
    <source>
        <dbReference type="SMART" id="SM01340"/>
    </source>
</evidence>
<sequence length="668" mass="76242">MMEENVEIVATTAKSKKINVISKETVHHICSGQVVLDLAVVIKELVENSVDSGANCIDVKLIDYGKTSITVSDNEVSTFGFRGEALSSLCSLSDVTITTKHLENEHAYKLQFDRNGRLEKKEICARETGTTVCVKNIFKSLPVRIKEFEKNLKREFSKAIQILYGYCLVSTGVKITCTNKVDKKSEASIVATNGADNVLDNAYCIFGKKNLNGINIVDIVTPDQNIREEFHLPEDLNVDFSWEFYVSSCEHSMGRGSPDRQFFFVNGRPCNLTKISKLINNLYHKYNNKQYPFVYLNLKLNQQSADVNVTPDKRTIFLLQEKLIFGTIKMSLQTKWDKMQGNFTEQALTQLQVSFKRNLVRKGSTSPPSKKLQLSSNDLNKNKNNINEENNCIKNEFVRQEIDVTKLKKLPDREIKIDFESVLAAVELKTKRQENKDLKYKIKFRAEIDVAKNNDAEEELKKQLTKENFMEMKIIGQFNLGFIITQLDGDLFLIDQHASDEKFRFEKLNSETKLKTQKLVIPKPLNLTAVNETILLEHQEFFHANGFTFDVNEDDQVGKRIKLIGMPVSGYWQFGQTDIEELIFLIKEGDPEGVNSNLLEGKILRPSRIRQMLASRACRSAVMIGTALNTSEMQRLLTQMSQMQNPWNCPHGRPTIRHLLSLNLLHNS</sequence>
<evidence type="ECO:0000259" key="2">
    <source>
        <dbReference type="SMART" id="SM00853"/>
    </source>
</evidence>
<name>A0A8J5VCS8_9HYME</name>
<feature type="region of interest" description="Disordered" evidence="1">
    <location>
        <begin position="360"/>
        <end position="383"/>
    </location>
</feature>
<dbReference type="AlphaFoldDB" id="A0A8J5VCS8"/>
<organism evidence="4 5">
    <name type="scientific">Cotesia typhae</name>
    <dbReference type="NCBI Taxonomy" id="2053667"/>
    <lineage>
        <taxon>Eukaryota</taxon>
        <taxon>Metazoa</taxon>
        <taxon>Ecdysozoa</taxon>
        <taxon>Arthropoda</taxon>
        <taxon>Hexapoda</taxon>
        <taxon>Insecta</taxon>
        <taxon>Pterygota</taxon>
        <taxon>Neoptera</taxon>
        <taxon>Endopterygota</taxon>
        <taxon>Hymenoptera</taxon>
        <taxon>Apocrita</taxon>
        <taxon>Ichneumonoidea</taxon>
        <taxon>Braconidae</taxon>
        <taxon>Microgastrinae</taxon>
        <taxon>Cotesia</taxon>
    </lineage>
</organism>
<dbReference type="GO" id="GO:0030983">
    <property type="term" value="F:mismatched DNA binding"/>
    <property type="evidence" value="ECO:0007669"/>
    <property type="project" value="InterPro"/>
</dbReference>
<feature type="domain" description="DNA mismatch repair protein S5" evidence="3">
    <location>
        <begin position="202"/>
        <end position="337"/>
    </location>
</feature>
<dbReference type="InterPro" id="IPR014762">
    <property type="entry name" value="DNA_mismatch_repair_CS"/>
</dbReference>
<protein>
    <recommendedName>
        <fullName evidence="6">Mismatch repair endonuclease PMS2</fullName>
    </recommendedName>
</protein>
<dbReference type="InterPro" id="IPR014790">
    <property type="entry name" value="MutL_C"/>
</dbReference>
<dbReference type="Proteomes" id="UP000729913">
    <property type="component" value="Unassembled WGS sequence"/>
</dbReference>
<dbReference type="GO" id="GO:0016887">
    <property type="term" value="F:ATP hydrolysis activity"/>
    <property type="evidence" value="ECO:0007669"/>
    <property type="project" value="InterPro"/>
</dbReference>
<dbReference type="SMART" id="SM00853">
    <property type="entry name" value="MutL_C"/>
    <property type="match status" value="1"/>
</dbReference>
<dbReference type="FunFam" id="3.30.1370.100:FF:000001">
    <property type="entry name" value="Mismatch repair endonuclease pms1, putative"/>
    <property type="match status" value="1"/>
</dbReference>
<dbReference type="EMBL" id="JAAOIC020000002">
    <property type="protein sequence ID" value="KAG8042378.1"/>
    <property type="molecule type" value="Genomic_DNA"/>
</dbReference>
<dbReference type="GO" id="GO:0032389">
    <property type="term" value="C:MutLalpha complex"/>
    <property type="evidence" value="ECO:0007669"/>
    <property type="project" value="TreeGrafter"/>
</dbReference>
<dbReference type="Pfam" id="PF01119">
    <property type="entry name" value="DNA_mis_repair"/>
    <property type="match status" value="1"/>
</dbReference>
<gene>
    <name evidence="4" type="ORF">G9C98_005012</name>
</gene>
<reference evidence="4" key="1">
    <citation type="submission" date="2020-03" db="EMBL/GenBank/DDBJ databases">
        <authorList>
            <person name="Chebbi M.A."/>
            <person name="Drezen J.M."/>
        </authorList>
    </citation>
    <scope>NUCLEOTIDE SEQUENCE</scope>
    <source>
        <tissue evidence="4">Whole body</tissue>
    </source>
</reference>
<comment type="caution">
    <text evidence="4">The sequence shown here is derived from an EMBL/GenBank/DDBJ whole genome shotgun (WGS) entry which is preliminary data.</text>
</comment>